<feature type="transmembrane region" description="Helical" evidence="6">
    <location>
        <begin position="185"/>
        <end position="206"/>
    </location>
</feature>
<dbReference type="PANTHER" id="PTHR23526:SF2">
    <property type="entry name" value="MAJOR FACILITATOR SUPERFAMILY (MFS) PROFILE DOMAIN-CONTAINING PROTEIN"/>
    <property type="match status" value="1"/>
</dbReference>
<accession>A0A4U0FA32</accession>
<keyword evidence="2" id="KW-0813">Transport</keyword>
<dbReference type="InterPro" id="IPR020846">
    <property type="entry name" value="MFS_dom"/>
</dbReference>
<keyword evidence="5 6" id="KW-0472">Membrane</keyword>
<protein>
    <submittedName>
        <fullName evidence="8">MFS transporter</fullName>
    </submittedName>
</protein>
<feature type="transmembrane region" description="Helical" evidence="6">
    <location>
        <begin position="162"/>
        <end position="179"/>
    </location>
</feature>
<dbReference type="Proteomes" id="UP000309673">
    <property type="component" value="Unassembled WGS sequence"/>
</dbReference>
<evidence type="ECO:0000256" key="1">
    <source>
        <dbReference type="ARBA" id="ARBA00004651"/>
    </source>
</evidence>
<feature type="transmembrane region" description="Helical" evidence="6">
    <location>
        <begin position="93"/>
        <end position="113"/>
    </location>
</feature>
<name>A0A4U0FA32_9BACL</name>
<feature type="transmembrane region" description="Helical" evidence="6">
    <location>
        <begin position="301"/>
        <end position="319"/>
    </location>
</feature>
<sequence>MRAWLQNFRRTLEVRRFESEYRRGLRIALLEGIPANIVGNLLGGPLQMAFMLYLGFTADEVGLVLAIPSFTLLIQIFIAFAMQKWHNRRLYMMLFGVLHRALWVATGLIPVFFSDALWVPLYLAFFLLSFASGQACGVIWTSVMADAVPAAVRGKYFGIRNTVHWAVVCITLFAGGQIMEWLPGATGFTILFVISGLCVIWNGWALTRYSNPPFERSQSGSSHKMLFRPFADKAFLSATLFISLFLLVQNIVVPLFSYAMLNILGMSYSEVTLITMMMNLVMMISYYYWGVLNGRYPARTLLLWTFPLIAASCAVWLGMAVLPALLILILTHVLLGVGLGGYNLLVFNFLIGDSPKSERPMYVAVFSACTGLAGFFGPIAGGWLYKQAAGGPEWIQSYGMTGIAGLVLLALALGVAPLIFGKSRRKHRRQSAIQQGA</sequence>
<dbReference type="SUPFAM" id="SSF103473">
    <property type="entry name" value="MFS general substrate transporter"/>
    <property type="match status" value="1"/>
</dbReference>
<dbReference type="InterPro" id="IPR036259">
    <property type="entry name" value="MFS_trans_sf"/>
</dbReference>
<dbReference type="Pfam" id="PF07690">
    <property type="entry name" value="MFS_1"/>
    <property type="match status" value="1"/>
</dbReference>
<feature type="domain" description="Major facilitator superfamily (MFS) profile" evidence="7">
    <location>
        <begin position="234"/>
        <end position="437"/>
    </location>
</feature>
<feature type="transmembrane region" description="Helical" evidence="6">
    <location>
        <begin position="325"/>
        <end position="350"/>
    </location>
</feature>
<organism evidence="8 9">
    <name type="scientific">Cohnella pontilimi</name>
    <dbReference type="NCBI Taxonomy" id="2564100"/>
    <lineage>
        <taxon>Bacteria</taxon>
        <taxon>Bacillati</taxon>
        <taxon>Bacillota</taxon>
        <taxon>Bacilli</taxon>
        <taxon>Bacillales</taxon>
        <taxon>Paenibacillaceae</taxon>
        <taxon>Cohnella</taxon>
    </lineage>
</organism>
<evidence type="ECO:0000256" key="5">
    <source>
        <dbReference type="ARBA" id="ARBA00023136"/>
    </source>
</evidence>
<dbReference type="GO" id="GO:0005886">
    <property type="term" value="C:plasma membrane"/>
    <property type="evidence" value="ECO:0007669"/>
    <property type="project" value="UniProtKB-SubCell"/>
</dbReference>
<dbReference type="PROSITE" id="PS50850">
    <property type="entry name" value="MFS"/>
    <property type="match status" value="1"/>
</dbReference>
<evidence type="ECO:0000313" key="8">
    <source>
        <dbReference type="EMBL" id="TJY40984.1"/>
    </source>
</evidence>
<proteinExistence type="predicted"/>
<comment type="subcellular location">
    <subcellularLocation>
        <location evidence="1">Cell membrane</location>
        <topology evidence="1">Multi-pass membrane protein</topology>
    </subcellularLocation>
</comment>
<feature type="transmembrane region" description="Helical" evidence="6">
    <location>
        <begin position="234"/>
        <end position="259"/>
    </location>
</feature>
<feature type="transmembrane region" description="Helical" evidence="6">
    <location>
        <begin position="33"/>
        <end position="56"/>
    </location>
</feature>
<feature type="transmembrane region" description="Helical" evidence="6">
    <location>
        <begin position="397"/>
        <end position="420"/>
    </location>
</feature>
<dbReference type="GO" id="GO:0022857">
    <property type="term" value="F:transmembrane transporter activity"/>
    <property type="evidence" value="ECO:0007669"/>
    <property type="project" value="InterPro"/>
</dbReference>
<keyword evidence="9" id="KW-1185">Reference proteome</keyword>
<feature type="transmembrane region" description="Helical" evidence="6">
    <location>
        <begin position="119"/>
        <end position="141"/>
    </location>
</feature>
<feature type="transmembrane region" description="Helical" evidence="6">
    <location>
        <begin position="271"/>
        <end position="289"/>
    </location>
</feature>
<dbReference type="Gene3D" id="1.20.1250.20">
    <property type="entry name" value="MFS general substrate transporter like domains"/>
    <property type="match status" value="2"/>
</dbReference>
<evidence type="ECO:0000259" key="7">
    <source>
        <dbReference type="PROSITE" id="PS50850"/>
    </source>
</evidence>
<dbReference type="OrthoDB" id="9772882at2"/>
<comment type="caution">
    <text evidence="8">The sequence shown here is derived from an EMBL/GenBank/DDBJ whole genome shotgun (WGS) entry which is preliminary data.</text>
</comment>
<feature type="transmembrane region" description="Helical" evidence="6">
    <location>
        <begin position="362"/>
        <end position="385"/>
    </location>
</feature>
<evidence type="ECO:0000256" key="6">
    <source>
        <dbReference type="SAM" id="Phobius"/>
    </source>
</evidence>
<dbReference type="RefSeq" id="WP_136778612.1">
    <property type="nucleotide sequence ID" value="NZ_SUPK01000007.1"/>
</dbReference>
<evidence type="ECO:0000256" key="4">
    <source>
        <dbReference type="ARBA" id="ARBA00022989"/>
    </source>
</evidence>
<feature type="transmembrane region" description="Helical" evidence="6">
    <location>
        <begin position="62"/>
        <end position="81"/>
    </location>
</feature>
<dbReference type="InterPro" id="IPR052528">
    <property type="entry name" value="Sugar_transport-like"/>
</dbReference>
<dbReference type="AlphaFoldDB" id="A0A4U0FA32"/>
<evidence type="ECO:0000256" key="3">
    <source>
        <dbReference type="ARBA" id="ARBA00022692"/>
    </source>
</evidence>
<evidence type="ECO:0000256" key="2">
    <source>
        <dbReference type="ARBA" id="ARBA00022448"/>
    </source>
</evidence>
<keyword evidence="3 6" id="KW-0812">Transmembrane</keyword>
<dbReference type="InterPro" id="IPR011701">
    <property type="entry name" value="MFS"/>
</dbReference>
<reference evidence="8 9" key="1">
    <citation type="submission" date="2019-04" db="EMBL/GenBank/DDBJ databases">
        <title>Cohnella sp. nov., isolated from soil.</title>
        <authorList>
            <person name="Kim W."/>
        </authorList>
    </citation>
    <scope>NUCLEOTIDE SEQUENCE [LARGE SCALE GENOMIC DNA]</scope>
    <source>
        <strain evidence="8 9">CAU 1483</strain>
    </source>
</reference>
<keyword evidence="4 6" id="KW-1133">Transmembrane helix</keyword>
<dbReference type="PANTHER" id="PTHR23526">
    <property type="entry name" value="INTEGRAL MEMBRANE TRANSPORT PROTEIN-RELATED"/>
    <property type="match status" value="1"/>
</dbReference>
<evidence type="ECO:0000313" key="9">
    <source>
        <dbReference type="Proteomes" id="UP000309673"/>
    </source>
</evidence>
<gene>
    <name evidence="8" type="ORF">E5161_14810</name>
</gene>
<dbReference type="EMBL" id="SUPK01000007">
    <property type="protein sequence ID" value="TJY40984.1"/>
    <property type="molecule type" value="Genomic_DNA"/>
</dbReference>